<keyword evidence="2" id="KW-1185">Reference proteome</keyword>
<dbReference type="Proteomes" id="UP000230233">
    <property type="component" value="Chromosome III"/>
</dbReference>
<gene>
    <name evidence="1" type="primary">Cnig_chr_III.g9568</name>
    <name evidence="1" type="ORF">B9Z55_009568</name>
</gene>
<organism evidence="1 2">
    <name type="scientific">Caenorhabditis nigoni</name>
    <dbReference type="NCBI Taxonomy" id="1611254"/>
    <lineage>
        <taxon>Eukaryota</taxon>
        <taxon>Metazoa</taxon>
        <taxon>Ecdysozoa</taxon>
        <taxon>Nematoda</taxon>
        <taxon>Chromadorea</taxon>
        <taxon>Rhabditida</taxon>
        <taxon>Rhabditina</taxon>
        <taxon>Rhabditomorpha</taxon>
        <taxon>Rhabditoidea</taxon>
        <taxon>Rhabditidae</taxon>
        <taxon>Peloderinae</taxon>
        <taxon>Caenorhabditis</taxon>
    </lineage>
</organism>
<accession>A0A2G5USI2</accession>
<name>A0A2G5USI2_9PELO</name>
<proteinExistence type="predicted"/>
<evidence type="ECO:0000313" key="2">
    <source>
        <dbReference type="Proteomes" id="UP000230233"/>
    </source>
</evidence>
<reference evidence="2" key="1">
    <citation type="submission" date="2017-10" db="EMBL/GenBank/DDBJ databases">
        <title>Rapid genome shrinkage in a self-fertile nematode reveals novel sperm competition proteins.</title>
        <authorList>
            <person name="Yin D."/>
            <person name="Schwarz E.M."/>
            <person name="Thomas C.G."/>
            <person name="Felde R.L."/>
            <person name="Korf I.F."/>
            <person name="Cutter A.D."/>
            <person name="Schartner C.M."/>
            <person name="Ralston E.J."/>
            <person name="Meyer B.J."/>
            <person name="Haag E.S."/>
        </authorList>
    </citation>
    <scope>NUCLEOTIDE SEQUENCE [LARGE SCALE GENOMIC DNA]</scope>
    <source>
        <strain evidence="2">JU1422</strain>
    </source>
</reference>
<evidence type="ECO:0000313" key="1">
    <source>
        <dbReference type="EMBL" id="PIC42515.1"/>
    </source>
</evidence>
<comment type="caution">
    <text evidence="1">The sequence shown here is derived from an EMBL/GenBank/DDBJ whole genome shotgun (WGS) entry which is preliminary data.</text>
</comment>
<sequence length="102" mass="11689">MGIQTCRQDGVIGVIKPTARQFESKCFYFRQEETSNFRSDSLEIRVTSNLGRLDQDRDHMNPLQGHYQSEENIINIRGNIDLTTTVIIGGSKMFRGRDYSSV</sequence>
<protein>
    <submittedName>
        <fullName evidence="1">Uncharacterized protein</fullName>
    </submittedName>
</protein>
<dbReference type="AlphaFoldDB" id="A0A2G5USI2"/>
<dbReference type="EMBL" id="PDUG01000003">
    <property type="protein sequence ID" value="PIC42515.1"/>
    <property type="molecule type" value="Genomic_DNA"/>
</dbReference>